<evidence type="ECO:0000313" key="9">
    <source>
        <dbReference type="Proteomes" id="UP000215884"/>
    </source>
</evidence>
<organism evidence="8 9">
    <name type="scientific">Bradyrhizobium amphicarpaeae</name>
    <dbReference type="NCBI Taxonomy" id="1404768"/>
    <lineage>
        <taxon>Bacteria</taxon>
        <taxon>Pseudomonadati</taxon>
        <taxon>Pseudomonadota</taxon>
        <taxon>Alphaproteobacteria</taxon>
        <taxon>Hyphomicrobiales</taxon>
        <taxon>Nitrobacteraceae</taxon>
        <taxon>Bradyrhizobium</taxon>
    </lineage>
</organism>
<dbReference type="PANTHER" id="PTHR34001">
    <property type="entry name" value="BLL7405 PROTEIN"/>
    <property type="match status" value="1"/>
</dbReference>
<evidence type="ECO:0000256" key="3">
    <source>
        <dbReference type="ARBA" id="ARBA00023136"/>
    </source>
</evidence>
<dbReference type="InterPro" id="IPR036709">
    <property type="entry name" value="Autotransporte_beta_dom_sf"/>
</dbReference>
<protein>
    <submittedName>
        <fullName evidence="8">Autotransporter domain-containing protein</fullName>
    </submittedName>
</protein>
<keyword evidence="9" id="KW-1185">Reference proteome</keyword>
<dbReference type="GO" id="GO:0009279">
    <property type="term" value="C:cell outer membrane"/>
    <property type="evidence" value="ECO:0007669"/>
    <property type="project" value="UniProtKB-SubCell"/>
</dbReference>
<evidence type="ECO:0000256" key="6">
    <source>
        <dbReference type="SAM" id="SignalP"/>
    </source>
</evidence>
<keyword evidence="2 6" id="KW-0732">Signal</keyword>
<comment type="similarity">
    <text evidence="5">Belongs to the Omp25/RopB family.</text>
</comment>
<dbReference type="SUPFAM" id="SSF103515">
    <property type="entry name" value="Autotransporter"/>
    <property type="match status" value="1"/>
</dbReference>
<keyword evidence="3" id="KW-0472">Membrane</keyword>
<name>A0A2U8PW15_9BRAD</name>
<feature type="chain" id="PRO_5016150733" evidence="6">
    <location>
        <begin position="29"/>
        <end position="652"/>
    </location>
</feature>
<evidence type="ECO:0000259" key="7">
    <source>
        <dbReference type="PROSITE" id="PS51208"/>
    </source>
</evidence>
<dbReference type="KEGG" id="brq:CIT40_19545"/>
<dbReference type="Gene3D" id="2.40.128.130">
    <property type="entry name" value="Autotransporter beta-domain"/>
    <property type="match status" value="1"/>
</dbReference>
<dbReference type="OrthoDB" id="7967758at2"/>
<evidence type="ECO:0000313" key="8">
    <source>
        <dbReference type="EMBL" id="AWM02010.1"/>
    </source>
</evidence>
<feature type="signal peptide" evidence="6">
    <location>
        <begin position="1"/>
        <end position="28"/>
    </location>
</feature>
<dbReference type="SMART" id="SM00869">
    <property type="entry name" value="Autotransporter"/>
    <property type="match status" value="1"/>
</dbReference>
<dbReference type="InterPro" id="IPR005546">
    <property type="entry name" value="Autotransporte_beta"/>
</dbReference>
<dbReference type="InterPro" id="IPR011250">
    <property type="entry name" value="OMP/PagP_B-barrel"/>
</dbReference>
<reference evidence="8 9" key="2">
    <citation type="journal article" date="2019" name="Int. J. Syst. Evol. Microbiol.">
        <title>Description and complete genome sequence of Bradyrhizobium amphicarpaeae sp. nov., harbouring photosystem and nitrogen-fixation genes.</title>
        <authorList>
            <person name="Bromfield E.S.P."/>
            <person name="Cloutier S."/>
            <person name="Nguyen H.D.T."/>
        </authorList>
    </citation>
    <scope>NUCLEOTIDE SEQUENCE [LARGE SCALE GENOMIC DNA]</scope>
    <source>
        <strain evidence="8 9">39S1MB</strain>
    </source>
</reference>
<dbReference type="Proteomes" id="UP000215884">
    <property type="component" value="Chromosome"/>
</dbReference>
<reference evidence="8 9" key="1">
    <citation type="journal article" date="2017" name="Syst. Appl. Microbiol.">
        <title>Soybeans inoculated with root zone soils of Canadian native legumes harbour diverse and novel Bradyrhizobium spp. that possess agricultural potential.</title>
        <authorList>
            <person name="Bromfield E.S.P."/>
            <person name="Cloutier S."/>
            <person name="Tambong J.T."/>
            <person name="Tran Thi T.V."/>
        </authorList>
    </citation>
    <scope>NUCLEOTIDE SEQUENCE [LARGE SCALE GENOMIC DNA]</scope>
    <source>
        <strain evidence="8 9">39S1MB</strain>
    </source>
</reference>
<dbReference type="Pfam" id="PF13505">
    <property type="entry name" value="OMP_b-brl"/>
    <property type="match status" value="1"/>
</dbReference>
<evidence type="ECO:0000256" key="4">
    <source>
        <dbReference type="ARBA" id="ARBA00023237"/>
    </source>
</evidence>
<feature type="domain" description="Autotransporter" evidence="7">
    <location>
        <begin position="86"/>
        <end position="395"/>
    </location>
</feature>
<dbReference type="AlphaFoldDB" id="A0A2U8PW15"/>
<accession>A0A2U8PW15</accession>
<dbReference type="Gene3D" id="2.40.160.20">
    <property type="match status" value="1"/>
</dbReference>
<dbReference type="InterPro" id="IPR027385">
    <property type="entry name" value="Beta-barrel_OMP"/>
</dbReference>
<dbReference type="RefSeq" id="WP_094895470.1">
    <property type="nucleotide sequence ID" value="NZ_CP029426.2"/>
</dbReference>
<dbReference type="SUPFAM" id="SSF56925">
    <property type="entry name" value="OMPA-like"/>
    <property type="match status" value="1"/>
</dbReference>
<dbReference type="Pfam" id="PF03797">
    <property type="entry name" value="Autotransporter"/>
    <property type="match status" value="1"/>
</dbReference>
<sequence length="652" mass="68234">MSVFAKWIGVAGLAMAATTFSGSSSALAQNCGATTQTGVTINNIGTLAIPTSSASASISAAIGNVNTAFLTQQGSAFVSAPANPAPDQPGGGVWARAVGGEVNISSRSSSVGTSTQGGAVFNTASTNCSNSQKESFAGVQVGTDIARLNWSGWNVHLGTTAGYLGAKTTDNAGFDNSFEVPFFGAYVVATRGRFFADLMVRQEYYNIKVNNAGFAFGNQPVNAHGYSISASTGYNLDLGDNWFIEPSAGFIYSRTSVDNFTAPGVSGPNFTGIAGIIQTNDVESEMGRLSLRGGKTIVTPNVIWQPFASASVFHEFAGNVTSNYTSLNGVFPVAGAPFTYNQATTTSRVGTYGQYSLGIAGQVVNTGWLGFVRVDYRNGSNIDGWTGNAGIRYQFTPETIAATIMPTKAIRMVKARPVSITETNWTGFYVGGFFGGSAGRTDVRFGDPVTDSTRPWASGIFGGGQLGYNYQFSKNWVFGVEGDIGAANIRGSRTVGPNALGAGMTSAYFVAEDKTNWVASATARLGYAWGRTLWYVKGGAAFEDGRTTATCYNPQGVAVGSVCNNGAGAFVASGAGFAVSNTRVGWTIGYGTEFDLGKNWSAKAEYDYLSFGRDRALASDGTTIMSVKSDSISQVKVGLNYRFAPQAVIAKY</sequence>
<proteinExistence type="inferred from homology"/>
<keyword evidence="4" id="KW-0998">Cell outer membrane</keyword>
<gene>
    <name evidence="8" type="ORF">CIT40_19545</name>
</gene>
<evidence type="ECO:0000256" key="1">
    <source>
        <dbReference type="ARBA" id="ARBA00004442"/>
    </source>
</evidence>
<dbReference type="PROSITE" id="PS51208">
    <property type="entry name" value="AUTOTRANSPORTER"/>
    <property type="match status" value="1"/>
</dbReference>
<dbReference type="InterPro" id="IPR051692">
    <property type="entry name" value="OMP-like"/>
</dbReference>
<dbReference type="EMBL" id="CP029426">
    <property type="protein sequence ID" value="AWM02010.1"/>
    <property type="molecule type" value="Genomic_DNA"/>
</dbReference>
<dbReference type="PANTHER" id="PTHR34001:SF3">
    <property type="entry name" value="BLL7405 PROTEIN"/>
    <property type="match status" value="1"/>
</dbReference>
<evidence type="ECO:0000256" key="2">
    <source>
        <dbReference type="ARBA" id="ARBA00022729"/>
    </source>
</evidence>
<comment type="subcellular location">
    <subcellularLocation>
        <location evidence="1">Cell outer membrane</location>
    </subcellularLocation>
</comment>
<evidence type="ECO:0000256" key="5">
    <source>
        <dbReference type="ARBA" id="ARBA00038306"/>
    </source>
</evidence>